<dbReference type="SUPFAM" id="SSF54106">
    <property type="entry name" value="LysM domain"/>
    <property type="match status" value="1"/>
</dbReference>
<gene>
    <name evidence="5" type="primary">mepM_3</name>
    <name evidence="5" type="ORF">AULFYP135_01389</name>
</gene>
<keyword evidence="1" id="KW-0732">Signal</keyword>
<dbReference type="InterPro" id="IPR050570">
    <property type="entry name" value="Cell_wall_metabolism_enzyme"/>
</dbReference>
<dbReference type="EC" id="3.4.24.-" evidence="5"/>
<dbReference type="EMBL" id="CACRSL010000003">
    <property type="protein sequence ID" value="VYT03780.1"/>
    <property type="molecule type" value="Genomic_DNA"/>
</dbReference>
<evidence type="ECO:0000313" key="5">
    <source>
        <dbReference type="EMBL" id="VYT03780.1"/>
    </source>
</evidence>
<dbReference type="Gene3D" id="2.70.70.10">
    <property type="entry name" value="Glucose Permease (Domain IIA)"/>
    <property type="match status" value="1"/>
</dbReference>
<dbReference type="Gene3D" id="2.20.230.10">
    <property type="entry name" value="Resuscitation-promoting factor rpfb"/>
    <property type="match status" value="1"/>
</dbReference>
<evidence type="ECO:0000256" key="1">
    <source>
        <dbReference type="ARBA" id="ARBA00022729"/>
    </source>
</evidence>
<evidence type="ECO:0000259" key="3">
    <source>
        <dbReference type="PROSITE" id="PS51109"/>
    </source>
</evidence>
<dbReference type="GO" id="GO:0004222">
    <property type="term" value="F:metalloendopeptidase activity"/>
    <property type="evidence" value="ECO:0007669"/>
    <property type="project" value="TreeGrafter"/>
</dbReference>
<evidence type="ECO:0000259" key="4">
    <source>
        <dbReference type="PROSITE" id="PS51782"/>
    </source>
</evidence>
<dbReference type="PROSITE" id="PS51782">
    <property type="entry name" value="LYSM"/>
    <property type="match status" value="1"/>
</dbReference>
<feature type="domain" description="LysM" evidence="4">
    <location>
        <begin position="331"/>
        <end position="374"/>
    </location>
</feature>
<accession>A0A6N2TDR0</accession>
<dbReference type="Pfam" id="PF07501">
    <property type="entry name" value="G5"/>
    <property type="match status" value="1"/>
</dbReference>
<dbReference type="AlphaFoldDB" id="A0A6N2TDR0"/>
<dbReference type="Pfam" id="PF01476">
    <property type="entry name" value="LysM"/>
    <property type="match status" value="1"/>
</dbReference>
<dbReference type="InterPro" id="IPR016047">
    <property type="entry name" value="M23ase_b-sheet_dom"/>
</dbReference>
<dbReference type="PROSITE" id="PS51109">
    <property type="entry name" value="G5"/>
    <property type="match status" value="1"/>
</dbReference>
<protein>
    <submittedName>
        <fullName evidence="5">Murein DD-endopeptidase MepM</fullName>
        <ecNumber evidence="5">3.4.24.-</ecNumber>
    </submittedName>
</protein>
<dbReference type="SMART" id="SM00257">
    <property type="entry name" value="LysM"/>
    <property type="match status" value="1"/>
</dbReference>
<dbReference type="InterPro" id="IPR011098">
    <property type="entry name" value="G5_dom"/>
</dbReference>
<dbReference type="SMART" id="SM01208">
    <property type="entry name" value="G5"/>
    <property type="match status" value="1"/>
</dbReference>
<evidence type="ECO:0000256" key="2">
    <source>
        <dbReference type="SAM" id="MobiDB-lite"/>
    </source>
</evidence>
<dbReference type="Gene3D" id="3.10.350.10">
    <property type="entry name" value="LysM domain"/>
    <property type="match status" value="1"/>
</dbReference>
<dbReference type="InterPro" id="IPR036779">
    <property type="entry name" value="LysM_dom_sf"/>
</dbReference>
<dbReference type="InterPro" id="IPR018392">
    <property type="entry name" value="LysM"/>
</dbReference>
<name>A0A6N2TDR0_9FIRM</name>
<proteinExistence type="predicted"/>
<organism evidence="5">
    <name type="scientific">uncultured Anaerotruncus sp</name>
    <dbReference type="NCBI Taxonomy" id="905011"/>
    <lineage>
        <taxon>Bacteria</taxon>
        <taxon>Bacillati</taxon>
        <taxon>Bacillota</taxon>
        <taxon>Clostridia</taxon>
        <taxon>Eubacteriales</taxon>
        <taxon>Oscillospiraceae</taxon>
        <taxon>Anaerotruncus</taxon>
        <taxon>environmental samples</taxon>
    </lineage>
</organism>
<reference evidence="5" key="1">
    <citation type="submission" date="2019-11" db="EMBL/GenBank/DDBJ databases">
        <authorList>
            <person name="Feng L."/>
        </authorList>
    </citation>
    <scope>NUCLEOTIDE SEQUENCE</scope>
    <source>
        <strain evidence="5">AundefinedLFYP135</strain>
    </source>
</reference>
<feature type="region of interest" description="Disordered" evidence="2">
    <location>
        <begin position="9"/>
        <end position="32"/>
    </location>
</feature>
<dbReference type="PANTHER" id="PTHR21666">
    <property type="entry name" value="PEPTIDASE-RELATED"/>
    <property type="match status" value="1"/>
</dbReference>
<feature type="compositionally biased region" description="Basic and acidic residues" evidence="2">
    <location>
        <begin position="20"/>
        <end position="32"/>
    </location>
</feature>
<dbReference type="PANTHER" id="PTHR21666:SF270">
    <property type="entry name" value="MUREIN HYDROLASE ACTIVATOR ENVC"/>
    <property type="match status" value="1"/>
</dbReference>
<dbReference type="InterPro" id="IPR011055">
    <property type="entry name" value="Dup_hybrid_motif"/>
</dbReference>
<sequence length="597" mass="66546">MPMALKFVRGQGDGQAESGEGQKADNTHSPDNKSKWLVNYKDRLYRLSYYTGVQLMRFGKRIRRHAVAAVLDAQDWLLEQSAETRERAAYARISLRRTLEQEFFSPVRAFRARVKELRAEYDSAKSQGGDQMESFLAATSQELWAETRKVLGITFNYVAPLGAAALLFVTITTVNSFSFGLKVEYNSKVVGYVRSEADFEVAQAEMKKRIIYEDYIQPEDAVPRFTMAIVNDKDIISTNDLTDRLIESSGNELQEAYGLYIDNQFMGATTDGDSLLENLNARLEEYSTGAKDEKVSFVKDVQVREGLYPLTSIVDLRNIESELDKDESEERIYTVQKGDAPTLIAQKYDMRYSDLKELNPEIETELFVGQEVLISRSVPFLGVQVTKTVTETEDIPYEIEQVTDNSYNEGFTKVSVKGQTGEKEVTSQITYVDGVETERIVLDSRVVKEPVTQKVIVGGNKPLSYIPTSGGTNNGGFIWPVGGNGGYVSCRIWGYSGHTGVDIASQPGTPIYAAAAGQVVTAQYWGGAYGHYVKISHGNGLYTLYAHNSKLYVNPGDYVEQGQLIAAMGRTGRATGNHCHFEIINNGRYLDPLQYVG</sequence>
<dbReference type="Pfam" id="PF01551">
    <property type="entry name" value="Peptidase_M23"/>
    <property type="match status" value="1"/>
</dbReference>
<dbReference type="CDD" id="cd00118">
    <property type="entry name" value="LysM"/>
    <property type="match status" value="1"/>
</dbReference>
<feature type="domain" description="G5" evidence="3">
    <location>
        <begin position="381"/>
        <end position="461"/>
    </location>
</feature>
<dbReference type="CDD" id="cd12797">
    <property type="entry name" value="M23_peptidase"/>
    <property type="match status" value="1"/>
</dbReference>
<keyword evidence="5" id="KW-0378">Hydrolase</keyword>
<dbReference type="SUPFAM" id="SSF51261">
    <property type="entry name" value="Duplicated hybrid motif"/>
    <property type="match status" value="1"/>
</dbReference>